<feature type="repeat" description="TPR" evidence="2">
    <location>
        <begin position="86"/>
        <end position="119"/>
    </location>
</feature>
<dbReference type="InterPro" id="IPR019734">
    <property type="entry name" value="TPR_rpt"/>
</dbReference>
<dbReference type="InterPro" id="IPR007699">
    <property type="entry name" value="SGS_dom"/>
</dbReference>
<dbReference type="Gene3D" id="1.25.40.10">
    <property type="entry name" value="Tetratricopeptide repeat domain"/>
    <property type="match status" value="1"/>
</dbReference>
<dbReference type="Pfam" id="PF05002">
    <property type="entry name" value="SGS"/>
    <property type="match status" value="1"/>
</dbReference>
<reference evidence="6" key="1">
    <citation type="submission" date="2022-07" db="EMBL/GenBank/DDBJ databases">
        <title>Phylogenomic reconstructions and comparative analyses of Kickxellomycotina fungi.</title>
        <authorList>
            <person name="Reynolds N.K."/>
            <person name="Stajich J.E."/>
            <person name="Barry K."/>
            <person name="Grigoriev I.V."/>
            <person name="Crous P."/>
            <person name="Smith M.E."/>
        </authorList>
    </citation>
    <scope>NUCLEOTIDE SEQUENCE</scope>
    <source>
        <strain evidence="6">NRRL 3115</strain>
    </source>
</reference>
<dbReference type="InterPro" id="IPR044563">
    <property type="entry name" value="Sgt1-like"/>
</dbReference>
<dbReference type="FunFam" id="2.60.40.790:FF:000012">
    <property type="entry name" value="SGT1 homolog, MIS12 kinetochore complex assembly cochaperone"/>
    <property type="match status" value="1"/>
</dbReference>
<dbReference type="CDD" id="cd06466">
    <property type="entry name" value="p23_CS_SGT1_like"/>
    <property type="match status" value="1"/>
</dbReference>
<dbReference type="Proteomes" id="UP001151518">
    <property type="component" value="Unassembled WGS sequence"/>
</dbReference>
<organism evidence="6 7">
    <name type="scientific">Coemansia spiralis</name>
    <dbReference type="NCBI Taxonomy" id="417178"/>
    <lineage>
        <taxon>Eukaryota</taxon>
        <taxon>Fungi</taxon>
        <taxon>Fungi incertae sedis</taxon>
        <taxon>Zoopagomycota</taxon>
        <taxon>Kickxellomycotina</taxon>
        <taxon>Kickxellomycetes</taxon>
        <taxon>Kickxellales</taxon>
        <taxon>Kickxellaceae</taxon>
        <taxon>Coemansia</taxon>
    </lineage>
</organism>
<dbReference type="Pfam" id="PF13181">
    <property type="entry name" value="TPR_8"/>
    <property type="match status" value="1"/>
</dbReference>
<evidence type="ECO:0000259" key="4">
    <source>
        <dbReference type="PROSITE" id="PS51048"/>
    </source>
</evidence>
<feature type="domain" description="SGS" evidence="4">
    <location>
        <begin position="259"/>
        <end position="348"/>
    </location>
</feature>
<evidence type="ECO:0000313" key="7">
    <source>
        <dbReference type="Proteomes" id="UP001151518"/>
    </source>
</evidence>
<dbReference type="AlphaFoldDB" id="A0A9W8KWZ0"/>
<sequence length="348" mass="39345">MSQKAANKKAANTLFQQANETYFDDEFEQAESLYTQAIASDSTVGDYYLRRAQVRSKLGNTTNAAKDALQAANLMADKTEHLRQYFKALYLHGKWAFELKQYDDAAESLRKAATINPSHQEVKELLEKTEPLTTPKPEPVAEPEAEVQEDAPQRPKVRHEWYQNDNFVILEVFIKRVQKEAAIIEFEDKSVSLSVKMPTGAENNFEFDPLLHKIVPSESSYDVLSTKIEIRLKKAVSGQKWDHLEETEAQQLAKSSKMHSLGSSRKGVSWDTIAAEAEKETKLKPSEQGVNELFQTIYKDADEDTRRAMMKSYIESNGTALSTDWKSVSKGPVETLPPADTEAKSFNR</sequence>
<dbReference type="SMART" id="SM00028">
    <property type="entry name" value="TPR"/>
    <property type="match status" value="3"/>
</dbReference>
<feature type="region of interest" description="Disordered" evidence="3">
    <location>
        <begin position="320"/>
        <end position="348"/>
    </location>
</feature>
<dbReference type="PANTHER" id="PTHR45862">
    <property type="entry name" value="PROTEIN SGT1 HOMOLOG"/>
    <property type="match status" value="1"/>
</dbReference>
<dbReference type="Gene3D" id="2.60.40.790">
    <property type="match status" value="1"/>
</dbReference>
<feature type="domain" description="CS" evidence="5">
    <location>
        <begin position="154"/>
        <end position="245"/>
    </location>
</feature>
<proteinExistence type="inferred from homology"/>
<dbReference type="PROSITE" id="PS50005">
    <property type="entry name" value="TPR"/>
    <property type="match status" value="1"/>
</dbReference>
<dbReference type="GO" id="GO:0051087">
    <property type="term" value="F:protein-folding chaperone binding"/>
    <property type="evidence" value="ECO:0007669"/>
    <property type="project" value="InterPro"/>
</dbReference>
<dbReference type="InterPro" id="IPR011990">
    <property type="entry name" value="TPR-like_helical_dom_sf"/>
</dbReference>
<dbReference type="SUPFAM" id="SSF48452">
    <property type="entry name" value="TPR-like"/>
    <property type="match status" value="1"/>
</dbReference>
<dbReference type="OrthoDB" id="1898560at2759"/>
<keyword evidence="2" id="KW-0802">TPR repeat</keyword>
<evidence type="ECO:0000313" key="6">
    <source>
        <dbReference type="EMBL" id="KAJ2675227.1"/>
    </source>
</evidence>
<evidence type="ECO:0000256" key="2">
    <source>
        <dbReference type="PROSITE-ProRule" id="PRU00339"/>
    </source>
</evidence>
<accession>A0A9W8KWZ0</accession>
<dbReference type="InterPro" id="IPR007052">
    <property type="entry name" value="CS_dom"/>
</dbReference>
<comment type="similarity">
    <text evidence="1">Belongs to the SGT1 family.</text>
</comment>
<dbReference type="EMBL" id="JANBTW010000050">
    <property type="protein sequence ID" value="KAJ2675227.1"/>
    <property type="molecule type" value="Genomic_DNA"/>
</dbReference>
<evidence type="ECO:0000256" key="3">
    <source>
        <dbReference type="SAM" id="MobiDB-lite"/>
    </source>
</evidence>
<feature type="region of interest" description="Disordered" evidence="3">
    <location>
        <begin position="128"/>
        <end position="156"/>
    </location>
</feature>
<dbReference type="PROSITE" id="PS51048">
    <property type="entry name" value="SGS"/>
    <property type="match status" value="1"/>
</dbReference>
<evidence type="ECO:0000256" key="1">
    <source>
        <dbReference type="ARBA" id="ARBA00008509"/>
    </source>
</evidence>
<dbReference type="InterPro" id="IPR008978">
    <property type="entry name" value="HSP20-like_chaperone"/>
</dbReference>
<dbReference type="Pfam" id="PF04969">
    <property type="entry name" value="CS"/>
    <property type="match status" value="1"/>
</dbReference>
<evidence type="ECO:0000259" key="5">
    <source>
        <dbReference type="PROSITE" id="PS51203"/>
    </source>
</evidence>
<dbReference type="SUPFAM" id="SSF49764">
    <property type="entry name" value="HSP20-like chaperones"/>
    <property type="match status" value="1"/>
</dbReference>
<name>A0A9W8KWZ0_9FUNG</name>
<comment type="caution">
    <text evidence="6">The sequence shown here is derived from an EMBL/GenBank/DDBJ whole genome shotgun (WGS) entry which is preliminary data.</text>
</comment>
<dbReference type="GO" id="GO:0005737">
    <property type="term" value="C:cytoplasm"/>
    <property type="evidence" value="ECO:0007669"/>
    <property type="project" value="UniProtKB-ARBA"/>
</dbReference>
<protein>
    <submittedName>
        <fullName evidence="6">Cochaperone protein</fullName>
    </submittedName>
</protein>
<dbReference type="PROSITE" id="PS51203">
    <property type="entry name" value="CS"/>
    <property type="match status" value="1"/>
</dbReference>
<gene>
    <name evidence="6" type="primary">SGT1</name>
    <name evidence="6" type="ORF">GGI25_004067</name>
</gene>